<feature type="transmembrane region" description="Helical" evidence="1">
    <location>
        <begin position="94"/>
        <end position="122"/>
    </location>
</feature>
<comment type="caution">
    <text evidence="2">The sequence shown here is derived from an EMBL/GenBank/DDBJ whole genome shotgun (WGS) entry which is preliminary data.</text>
</comment>
<organism evidence="2 3">
    <name type="scientific">Puia dinghuensis</name>
    <dbReference type="NCBI Taxonomy" id="1792502"/>
    <lineage>
        <taxon>Bacteria</taxon>
        <taxon>Pseudomonadati</taxon>
        <taxon>Bacteroidota</taxon>
        <taxon>Chitinophagia</taxon>
        <taxon>Chitinophagales</taxon>
        <taxon>Chitinophagaceae</taxon>
        <taxon>Puia</taxon>
    </lineage>
</organism>
<dbReference type="AlphaFoldDB" id="A0A8J2XQW6"/>
<accession>A0A8J2XQW6</accession>
<evidence type="ECO:0000256" key="1">
    <source>
        <dbReference type="SAM" id="Phobius"/>
    </source>
</evidence>
<dbReference type="RefSeq" id="WP_188931109.1">
    <property type="nucleotide sequence ID" value="NZ_BMJC01000002.1"/>
</dbReference>
<reference evidence="2" key="1">
    <citation type="journal article" date="2014" name="Int. J. Syst. Evol. Microbiol.">
        <title>Complete genome sequence of Corynebacterium casei LMG S-19264T (=DSM 44701T), isolated from a smear-ripened cheese.</title>
        <authorList>
            <consortium name="US DOE Joint Genome Institute (JGI-PGF)"/>
            <person name="Walter F."/>
            <person name="Albersmeier A."/>
            <person name="Kalinowski J."/>
            <person name="Ruckert C."/>
        </authorList>
    </citation>
    <scope>NUCLEOTIDE SEQUENCE</scope>
    <source>
        <strain evidence="2">CGMCC 1.15448</strain>
    </source>
</reference>
<keyword evidence="1" id="KW-0812">Transmembrane</keyword>
<dbReference type="Proteomes" id="UP000607559">
    <property type="component" value="Unassembled WGS sequence"/>
</dbReference>
<feature type="transmembrane region" description="Helical" evidence="1">
    <location>
        <begin position="20"/>
        <end position="41"/>
    </location>
</feature>
<feature type="transmembrane region" description="Helical" evidence="1">
    <location>
        <begin position="61"/>
        <end position="82"/>
    </location>
</feature>
<gene>
    <name evidence="2" type="ORF">GCM10011511_20060</name>
</gene>
<keyword evidence="1" id="KW-1133">Transmembrane helix</keyword>
<keyword evidence="3" id="KW-1185">Reference proteome</keyword>
<dbReference type="EMBL" id="BMJC01000002">
    <property type="protein sequence ID" value="GGA96754.1"/>
    <property type="molecule type" value="Genomic_DNA"/>
</dbReference>
<keyword evidence="1" id="KW-0472">Membrane</keyword>
<reference evidence="2" key="2">
    <citation type="submission" date="2020-09" db="EMBL/GenBank/DDBJ databases">
        <authorList>
            <person name="Sun Q."/>
            <person name="Zhou Y."/>
        </authorList>
    </citation>
    <scope>NUCLEOTIDE SEQUENCE</scope>
    <source>
        <strain evidence="2">CGMCC 1.15448</strain>
    </source>
</reference>
<proteinExistence type="predicted"/>
<sequence>MRYQYVVILKKHGERATDILSGLLCFFSALCFAFIGIRLFRINAVHGGNGNGWAFGGPSDAWLNIVVAAAMVLGLVVTGIARQRMPTNKVRYRYLLLLAAAGWMLLTPAPWVGALFFILTFLEYQTKRPLEIGFDHDRVVINTLIKQQFDWSVFNNVILKDGLLTLDFKNNRLIQKEVADDDDEDDADEEEFNTYCRTRLAAAQS</sequence>
<name>A0A8J2XQW6_9BACT</name>
<evidence type="ECO:0000313" key="2">
    <source>
        <dbReference type="EMBL" id="GGA96754.1"/>
    </source>
</evidence>
<protein>
    <submittedName>
        <fullName evidence="2">Uncharacterized protein</fullName>
    </submittedName>
</protein>
<evidence type="ECO:0000313" key="3">
    <source>
        <dbReference type="Proteomes" id="UP000607559"/>
    </source>
</evidence>